<accession>A0ABD2QG00</accession>
<feature type="transmembrane region" description="Helical" evidence="1">
    <location>
        <begin position="104"/>
        <end position="130"/>
    </location>
</feature>
<name>A0ABD2QG00_9PLAT</name>
<keyword evidence="1 3" id="KW-0812">Transmembrane</keyword>
<organism evidence="3 4">
    <name type="scientific">Cichlidogyrus casuarinus</name>
    <dbReference type="NCBI Taxonomy" id="1844966"/>
    <lineage>
        <taxon>Eukaryota</taxon>
        <taxon>Metazoa</taxon>
        <taxon>Spiralia</taxon>
        <taxon>Lophotrochozoa</taxon>
        <taxon>Platyhelminthes</taxon>
        <taxon>Monogenea</taxon>
        <taxon>Monopisthocotylea</taxon>
        <taxon>Dactylogyridea</taxon>
        <taxon>Ancyrocephalidae</taxon>
        <taxon>Cichlidogyrus</taxon>
    </lineage>
</organism>
<sequence>MKEAQMYEFEFGLQYAWILCVFAVVSSYSVLCPLITPFGFIYLLMKYLTVRYNMYFVNAPSKIHIYIHVLAIGITLFNVFNLQINLMVFMGLRFLGNLQVNYSMYFLLIISIVISICIMIFCGAYCVFVIKKNITKQPADVVDGSDYSRRASSVYHDYDLSNIDYEEFSEITAKLEQNRTNRRYSSLRAVTRLDSQSNIQPTFRIIR</sequence>
<reference evidence="3 4" key="1">
    <citation type="submission" date="2024-11" db="EMBL/GenBank/DDBJ databases">
        <title>Adaptive evolution of stress response genes in parasites aligns with host niche diversity.</title>
        <authorList>
            <person name="Hahn C."/>
            <person name="Resl P."/>
        </authorList>
    </citation>
    <scope>NUCLEOTIDE SEQUENCE [LARGE SCALE GENOMIC DNA]</scope>
    <source>
        <strain evidence="3">EGGRZ-B1_66</strain>
        <tissue evidence="3">Body</tissue>
    </source>
</reference>
<proteinExistence type="predicted"/>
<dbReference type="EMBL" id="JBJKFK010000241">
    <property type="protein sequence ID" value="KAL3318467.1"/>
    <property type="molecule type" value="Genomic_DNA"/>
</dbReference>
<dbReference type="PANTHER" id="PTHR13018">
    <property type="entry name" value="PROBABLE MEMBRANE PROTEIN DUF221-RELATED"/>
    <property type="match status" value="1"/>
</dbReference>
<feature type="domain" description="CSC1/OSCA1-like 7TM region" evidence="2">
    <location>
        <begin position="4"/>
        <end position="61"/>
    </location>
</feature>
<dbReference type="AlphaFoldDB" id="A0ABD2QG00"/>
<keyword evidence="4" id="KW-1185">Reference proteome</keyword>
<dbReference type="Pfam" id="PF02714">
    <property type="entry name" value="RSN1_7TM"/>
    <property type="match status" value="1"/>
</dbReference>
<evidence type="ECO:0000259" key="2">
    <source>
        <dbReference type="Pfam" id="PF02714"/>
    </source>
</evidence>
<evidence type="ECO:0000313" key="3">
    <source>
        <dbReference type="EMBL" id="KAL3318467.1"/>
    </source>
</evidence>
<evidence type="ECO:0000256" key="1">
    <source>
        <dbReference type="SAM" id="Phobius"/>
    </source>
</evidence>
<dbReference type="PANTHER" id="PTHR13018:SF5">
    <property type="entry name" value="RE44586P"/>
    <property type="match status" value="1"/>
</dbReference>
<dbReference type="Proteomes" id="UP001626550">
    <property type="component" value="Unassembled WGS sequence"/>
</dbReference>
<keyword evidence="1" id="KW-0472">Membrane</keyword>
<dbReference type="InterPro" id="IPR003864">
    <property type="entry name" value="CSC1/OSCA1-like_7TM"/>
</dbReference>
<dbReference type="InterPro" id="IPR045122">
    <property type="entry name" value="Csc1-like"/>
</dbReference>
<comment type="caution">
    <text evidence="3">The sequence shown here is derived from an EMBL/GenBank/DDBJ whole genome shotgun (WGS) entry which is preliminary data.</text>
</comment>
<gene>
    <name evidence="3" type="primary">TMEM63C</name>
    <name evidence="3" type="ORF">Ciccas_002879</name>
</gene>
<feature type="transmembrane region" description="Helical" evidence="1">
    <location>
        <begin position="65"/>
        <end position="84"/>
    </location>
</feature>
<feature type="transmembrane region" description="Helical" evidence="1">
    <location>
        <begin position="15"/>
        <end position="44"/>
    </location>
</feature>
<evidence type="ECO:0000313" key="4">
    <source>
        <dbReference type="Proteomes" id="UP001626550"/>
    </source>
</evidence>
<keyword evidence="1" id="KW-1133">Transmembrane helix</keyword>
<protein>
    <submittedName>
        <fullName evidence="3">Transmembrane protein 63C</fullName>
    </submittedName>
</protein>